<feature type="domain" description="C2H2-type" evidence="8">
    <location>
        <begin position="356"/>
        <end position="383"/>
    </location>
</feature>
<evidence type="ECO:0000256" key="7">
    <source>
        <dbReference type="PROSITE-ProRule" id="PRU00042"/>
    </source>
</evidence>
<dbReference type="AlphaFoldDB" id="A0A8C4ZXF7"/>
<keyword evidence="6" id="KW-0539">Nucleus</keyword>
<name>A0A8C4ZXF7_GADMO</name>
<protein>
    <recommendedName>
        <fullName evidence="8">C2H2-type domain-containing protein</fullName>
    </recommendedName>
</protein>
<accession>A0A8C4ZXF7</accession>
<sequence>MLMSMSPSGSTLEEQVSSIMDVLAKAAVSEISQLFSEGSTTLCLQITQSLKENEALRKRMKVMRSELFSLRLQTRSNASRAASRFALARANICKPRSKPLGNGQKPLVDHKAVGNPPYLKPSISEASSITTPAEQVTPDIILIKDEEDTSGCRPAEDCGAFGDHSMQRGADYELLRGELRILSVHGQGEGPLVVDGHDTLFTAAKLEALSSLSVAKSLDCSERLVCREERTVQQTPDTILIKNEEDNVVGMPSVEHGDAFGDRSTQQGANLESLRAAAPGSSHMSSHNGELRILSVHGKGEGPLAVDGHDNLFNASELEALSLLSVDHSVGESLDCGEQIFCHKELTRHRGGRKGRPCVVCGQVFPNNAKMAIHMRTHTGEKPYRCDQCMKRFRHSCNLKIHMRIHSGEKPEVCLQCNASFSDPSNLRRHIYKHTRNGVL</sequence>
<dbReference type="SUPFAM" id="SSF57667">
    <property type="entry name" value="beta-beta-alpha zinc fingers"/>
    <property type="match status" value="2"/>
</dbReference>
<dbReference type="InterPro" id="IPR036236">
    <property type="entry name" value="Znf_C2H2_sf"/>
</dbReference>
<evidence type="ECO:0000313" key="9">
    <source>
        <dbReference type="Ensembl" id="ENSGMOP00000021047.2"/>
    </source>
</evidence>
<dbReference type="GO" id="GO:0008270">
    <property type="term" value="F:zinc ion binding"/>
    <property type="evidence" value="ECO:0007669"/>
    <property type="project" value="UniProtKB-KW"/>
</dbReference>
<keyword evidence="2" id="KW-0479">Metal-binding</keyword>
<comment type="subcellular location">
    <subcellularLocation>
        <location evidence="1">Nucleus</location>
    </subcellularLocation>
</comment>
<dbReference type="PROSITE" id="PS00028">
    <property type="entry name" value="ZINC_FINGER_C2H2_1"/>
    <property type="match status" value="3"/>
</dbReference>
<evidence type="ECO:0000313" key="10">
    <source>
        <dbReference type="Proteomes" id="UP000694546"/>
    </source>
</evidence>
<dbReference type="Pfam" id="PF00096">
    <property type="entry name" value="zf-C2H2"/>
    <property type="match status" value="3"/>
</dbReference>
<dbReference type="Proteomes" id="UP000694546">
    <property type="component" value="Chromosome 10"/>
</dbReference>
<dbReference type="Gene3D" id="3.30.160.60">
    <property type="entry name" value="Classic Zinc Finger"/>
    <property type="match status" value="3"/>
</dbReference>
<evidence type="ECO:0000256" key="6">
    <source>
        <dbReference type="ARBA" id="ARBA00023242"/>
    </source>
</evidence>
<keyword evidence="10" id="KW-1185">Reference proteome</keyword>
<dbReference type="InterPro" id="IPR013087">
    <property type="entry name" value="Znf_C2H2_type"/>
</dbReference>
<evidence type="ECO:0000259" key="8">
    <source>
        <dbReference type="PROSITE" id="PS50157"/>
    </source>
</evidence>
<dbReference type="Ensembl" id="ENSGMOT00000021561.2">
    <property type="protein sequence ID" value="ENSGMOP00000021047.2"/>
    <property type="gene ID" value="ENSGMOG00000019569.2"/>
</dbReference>
<reference evidence="9" key="2">
    <citation type="submission" date="2025-09" db="UniProtKB">
        <authorList>
            <consortium name="Ensembl"/>
        </authorList>
    </citation>
    <scope>IDENTIFICATION</scope>
</reference>
<keyword evidence="3" id="KW-0677">Repeat</keyword>
<feature type="domain" description="C2H2-type" evidence="8">
    <location>
        <begin position="412"/>
        <end position="435"/>
    </location>
</feature>
<proteinExistence type="predicted"/>
<evidence type="ECO:0000256" key="1">
    <source>
        <dbReference type="ARBA" id="ARBA00004123"/>
    </source>
</evidence>
<organism evidence="9 10">
    <name type="scientific">Gadus morhua</name>
    <name type="common">Atlantic cod</name>
    <dbReference type="NCBI Taxonomy" id="8049"/>
    <lineage>
        <taxon>Eukaryota</taxon>
        <taxon>Metazoa</taxon>
        <taxon>Chordata</taxon>
        <taxon>Craniata</taxon>
        <taxon>Vertebrata</taxon>
        <taxon>Euteleostomi</taxon>
        <taxon>Actinopterygii</taxon>
        <taxon>Neopterygii</taxon>
        <taxon>Teleostei</taxon>
        <taxon>Neoteleostei</taxon>
        <taxon>Acanthomorphata</taxon>
        <taxon>Zeiogadaria</taxon>
        <taxon>Gadariae</taxon>
        <taxon>Gadiformes</taxon>
        <taxon>Gadoidei</taxon>
        <taxon>Gadidae</taxon>
        <taxon>Gadus</taxon>
    </lineage>
</organism>
<evidence type="ECO:0000256" key="2">
    <source>
        <dbReference type="ARBA" id="ARBA00022723"/>
    </source>
</evidence>
<keyword evidence="4 7" id="KW-0863">Zinc-finger</keyword>
<evidence type="ECO:0000256" key="5">
    <source>
        <dbReference type="ARBA" id="ARBA00022833"/>
    </source>
</evidence>
<dbReference type="GeneTree" id="ENSGT01150000286971"/>
<dbReference type="PANTHER" id="PTHR24394">
    <property type="entry name" value="ZINC FINGER PROTEIN"/>
    <property type="match status" value="1"/>
</dbReference>
<dbReference type="PANTHER" id="PTHR24394:SF44">
    <property type="entry name" value="ZINC FINGER PROTEIN 271-LIKE"/>
    <property type="match status" value="1"/>
</dbReference>
<dbReference type="GO" id="GO:0000981">
    <property type="term" value="F:DNA-binding transcription factor activity, RNA polymerase II-specific"/>
    <property type="evidence" value="ECO:0007669"/>
    <property type="project" value="TreeGrafter"/>
</dbReference>
<dbReference type="PROSITE" id="PS50157">
    <property type="entry name" value="ZINC_FINGER_C2H2_2"/>
    <property type="match status" value="3"/>
</dbReference>
<evidence type="ECO:0000256" key="4">
    <source>
        <dbReference type="ARBA" id="ARBA00022771"/>
    </source>
</evidence>
<dbReference type="GO" id="GO:0005634">
    <property type="term" value="C:nucleus"/>
    <property type="evidence" value="ECO:0007669"/>
    <property type="project" value="UniProtKB-SubCell"/>
</dbReference>
<evidence type="ECO:0000256" key="3">
    <source>
        <dbReference type="ARBA" id="ARBA00022737"/>
    </source>
</evidence>
<feature type="domain" description="C2H2-type" evidence="8">
    <location>
        <begin position="384"/>
        <end position="411"/>
    </location>
</feature>
<reference evidence="9" key="1">
    <citation type="submission" date="2025-08" db="UniProtKB">
        <authorList>
            <consortium name="Ensembl"/>
        </authorList>
    </citation>
    <scope>IDENTIFICATION</scope>
</reference>
<keyword evidence="5" id="KW-0862">Zinc</keyword>
<dbReference type="SMART" id="SM00355">
    <property type="entry name" value="ZnF_C2H2"/>
    <property type="match status" value="3"/>
</dbReference>